<reference evidence="2 3" key="1">
    <citation type="submission" date="2016-05" db="EMBL/GenBank/DDBJ databases">
        <title>A degradative enzymes factory behind the ericoid mycorrhizal symbiosis.</title>
        <authorList>
            <consortium name="DOE Joint Genome Institute"/>
            <person name="Martino E."/>
            <person name="Morin E."/>
            <person name="Grelet G."/>
            <person name="Kuo A."/>
            <person name="Kohler A."/>
            <person name="Daghino S."/>
            <person name="Barry K."/>
            <person name="Choi C."/>
            <person name="Cichocki N."/>
            <person name="Clum A."/>
            <person name="Copeland A."/>
            <person name="Hainaut M."/>
            <person name="Haridas S."/>
            <person name="Labutti K."/>
            <person name="Lindquist E."/>
            <person name="Lipzen A."/>
            <person name="Khouja H.-R."/>
            <person name="Murat C."/>
            <person name="Ohm R."/>
            <person name="Olson A."/>
            <person name="Spatafora J."/>
            <person name="Veneault-Fourrey C."/>
            <person name="Henrissat B."/>
            <person name="Grigoriev I."/>
            <person name="Martin F."/>
            <person name="Perotto S."/>
        </authorList>
    </citation>
    <scope>NUCLEOTIDE SEQUENCE [LARGE SCALE GENOMIC DNA]</scope>
    <source>
        <strain evidence="2 3">UAMH 7357</strain>
    </source>
</reference>
<gene>
    <name evidence="2" type="ORF">NA56DRAFT_701810</name>
</gene>
<protein>
    <submittedName>
        <fullName evidence="2">Uncharacterized protein</fullName>
    </submittedName>
</protein>
<proteinExistence type="predicted"/>
<name>A0A2J6Q914_9HELO</name>
<dbReference type="EMBL" id="KZ613476">
    <property type="protein sequence ID" value="PMD22732.1"/>
    <property type="molecule type" value="Genomic_DNA"/>
</dbReference>
<dbReference type="InterPro" id="IPR002110">
    <property type="entry name" value="Ankyrin_rpt"/>
</dbReference>
<evidence type="ECO:0000313" key="2">
    <source>
        <dbReference type="EMBL" id="PMD22732.1"/>
    </source>
</evidence>
<dbReference type="Proteomes" id="UP000235672">
    <property type="component" value="Unassembled WGS sequence"/>
</dbReference>
<evidence type="ECO:0000256" key="1">
    <source>
        <dbReference type="PROSITE-ProRule" id="PRU00023"/>
    </source>
</evidence>
<sequence length="112" mass="12474">MAKTQGWIFTSQITATLLSIPEDLTALAMLHSIMRLPMVRARPWIFTKRSPTRCPKLEDDTPLLLALKLGTEDATLVLIEKGARATYLNDEIQHLSVYGSIAQLCESYGKSP</sequence>
<evidence type="ECO:0000313" key="3">
    <source>
        <dbReference type="Proteomes" id="UP000235672"/>
    </source>
</evidence>
<organism evidence="2 3">
    <name type="scientific">Hyaloscypha hepaticicola</name>
    <dbReference type="NCBI Taxonomy" id="2082293"/>
    <lineage>
        <taxon>Eukaryota</taxon>
        <taxon>Fungi</taxon>
        <taxon>Dikarya</taxon>
        <taxon>Ascomycota</taxon>
        <taxon>Pezizomycotina</taxon>
        <taxon>Leotiomycetes</taxon>
        <taxon>Helotiales</taxon>
        <taxon>Hyaloscyphaceae</taxon>
        <taxon>Hyaloscypha</taxon>
    </lineage>
</organism>
<keyword evidence="3" id="KW-1185">Reference proteome</keyword>
<feature type="repeat" description="ANK" evidence="1">
    <location>
        <begin position="58"/>
        <end position="90"/>
    </location>
</feature>
<dbReference type="AlphaFoldDB" id="A0A2J6Q914"/>
<dbReference type="PROSITE" id="PS50088">
    <property type="entry name" value="ANK_REPEAT"/>
    <property type="match status" value="1"/>
</dbReference>
<keyword evidence="1" id="KW-0040">ANK repeat</keyword>
<accession>A0A2J6Q914</accession>